<proteinExistence type="inferred from homology"/>
<evidence type="ECO:0000256" key="4">
    <source>
        <dbReference type="ARBA" id="ARBA00022989"/>
    </source>
</evidence>
<dbReference type="InterPro" id="IPR050250">
    <property type="entry name" value="Macrolide_Exporter_MacB"/>
</dbReference>
<evidence type="ECO:0000256" key="2">
    <source>
        <dbReference type="ARBA" id="ARBA00022475"/>
    </source>
</evidence>
<evidence type="ECO:0000256" key="6">
    <source>
        <dbReference type="ARBA" id="ARBA00038076"/>
    </source>
</evidence>
<evidence type="ECO:0000256" key="5">
    <source>
        <dbReference type="ARBA" id="ARBA00023136"/>
    </source>
</evidence>
<dbReference type="RefSeq" id="WP_016115645.1">
    <property type="nucleotide sequence ID" value="NZ_CP189809.1"/>
</dbReference>
<dbReference type="GO" id="GO:0022857">
    <property type="term" value="F:transmembrane transporter activity"/>
    <property type="evidence" value="ECO:0007669"/>
    <property type="project" value="TreeGrafter"/>
</dbReference>
<dbReference type="AlphaFoldDB" id="A0A1Y3MHH0"/>
<dbReference type="GO" id="GO:0005886">
    <property type="term" value="C:plasma membrane"/>
    <property type="evidence" value="ECO:0007669"/>
    <property type="project" value="UniProtKB-SubCell"/>
</dbReference>
<evidence type="ECO:0000313" key="10">
    <source>
        <dbReference type="Proteomes" id="UP000195321"/>
    </source>
</evidence>
<dbReference type="Pfam" id="PF02687">
    <property type="entry name" value="FtsX"/>
    <property type="match status" value="1"/>
</dbReference>
<dbReference type="PANTHER" id="PTHR30572">
    <property type="entry name" value="MEMBRANE COMPONENT OF TRANSPORTER-RELATED"/>
    <property type="match status" value="1"/>
</dbReference>
<gene>
    <name evidence="9" type="ORF">BW425_16265</name>
</gene>
<reference evidence="9 10" key="1">
    <citation type="submission" date="2017-02" db="EMBL/GenBank/DDBJ databases">
        <title>Bacillus pseudomycoides isolate FSL K6-0042.</title>
        <authorList>
            <person name="Kovac J."/>
        </authorList>
    </citation>
    <scope>NUCLEOTIDE SEQUENCE [LARGE SCALE GENOMIC DNA]</scope>
    <source>
        <strain evidence="9 10">FSL K6-0042</strain>
    </source>
</reference>
<dbReference type="InterPro" id="IPR025857">
    <property type="entry name" value="MacB_PCD"/>
</dbReference>
<dbReference type="InterPro" id="IPR003838">
    <property type="entry name" value="ABC3_permease_C"/>
</dbReference>
<evidence type="ECO:0000259" key="8">
    <source>
        <dbReference type="Pfam" id="PF12704"/>
    </source>
</evidence>
<dbReference type="Proteomes" id="UP000195321">
    <property type="component" value="Unassembled WGS sequence"/>
</dbReference>
<feature type="domain" description="MacB-like periplasmic core" evidence="8">
    <location>
        <begin position="21"/>
        <end position="237"/>
    </location>
</feature>
<dbReference type="PANTHER" id="PTHR30572:SF4">
    <property type="entry name" value="ABC TRANSPORTER PERMEASE YTRF"/>
    <property type="match status" value="1"/>
</dbReference>
<organism evidence="9 10">
    <name type="scientific">Bacillus pseudomycoides</name>
    <dbReference type="NCBI Taxonomy" id="64104"/>
    <lineage>
        <taxon>Bacteria</taxon>
        <taxon>Bacillati</taxon>
        <taxon>Bacillota</taxon>
        <taxon>Bacilli</taxon>
        <taxon>Bacillales</taxon>
        <taxon>Bacillaceae</taxon>
        <taxon>Bacillus</taxon>
        <taxon>Bacillus cereus group</taxon>
    </lineage>
</organism>
<accession>A0A1Y3MHH0</accession>
<evidence type="ECO:0000259" key="7">
    <source>
        <dbReference type="Pfam" id="PF02687"/>
    </source>
</evidence>
<comment type="similarity">
    <text evidence="6">Belongs to the ABC-4 integral membrane protein family.</text>
</comment>
<keyword evidence="5" id="KW-0472">Membrane</keyword>
<evidence type="ECO:0000313" key="9">
    <source>
        <dbReference type="EMBL" id="OUM47880.1"/>
    </source>
</evidence>
<sequence>MSLLDSIKIALSSILAHKLRSALTMLGIIIGVGSIITVVAIGQGGEVMLKSQIAGSGNNVMPIHFTADMNDPYGMGATERPKLTEEDIFEVKKIPEIAHVITTNNTMEPLDINDKKEVVNVIGLDSEYFAVNKTKVVKGRSLNETDMSQGNNVVMISTSMEDKVFKKENPVGKIIEMKGQPMQIIGVYKSDNEFMGMGPSEALIPITLWPTLYGKDEIQNISVQSKNIDNLETAGKKAVEVLNSRKPSDASGKYEMVNLKEFQEGVSKVTNIMTMIIGGIAGISLVVGGIGVMNIMLVSVTERTREIGVRKALGATRSKILLQFLIEAVMLTLLGGLIGIGLGYGGAYIVSTFAKWPPLVSWQVVVGGVLFSMTLGIIFGLIPANKAAKLDPIEALRYE</sequence>
<keyword evidence="4" id="KW-1133">Transmembrane helix</keyword>
<comment type="caution">
    <text evidence="9">The sequence shown here is derived from an EMBL/GenBank/DDBJ whole genome shotgun (WGS) entry which is preliminary data.</text>
</comment>
<dbReference type="Pfam" id="PF12704">
    <property type="entry name" value="MacB_PCD"/>
    <property type="match status" value="1"/>
</dbReference>
<evidence type="ECO:0000256" key="3">
    <source>
        <dbReference type="ARBA" id="ARBA00022692"/>
    </source>
</evidence>
<protein>
    <submittedName>
        <fullName evidence="9">Macrolide ABC transporter permease</fullName>
    </submittedName>
</protein>
<feature type="domain" description="ABC3 transporter permease C-terminal" evidence="7">
    <location>
        <begin position="280"/>
        <end position="392"/>
    </location>
</feature>
<dbReference type="EMBL" id="MWPX01000018">
    <property type="protein sequence ID" value="OUM47880.1"/>
    <property type="molecule type" value="Genomic_DNA"/>
</dbReference>
<keyword evidence="3" id="KW-0812">Transmembrane</keyword>
<keyword evidence="2" id="KW-1003">Cell membrane</keyword>
<evidence type="ECO:0000256" key="1">
    <source>
        <dbReference type="ARBA" id="ARBA00004651"/>
    </source>
</evidence>
<name>A0A1Y3MHH0_9BACI</name>
<comment type="subcellular location">
    <subcellularLocation>
        <location evidence="1">Cell membrane</location>
        <topology evidence="1">Multi-pass membrane protein</topology>
    </subcellularLocation>
</comment>